<dbReference type="PIRSF" id="PIRSF018168">
    <property type="entry name" value="Mannan-1_4-beta-mannosidase"/>
    <property type="match status" value="1"/>
</dbReference>
<dbReference type="Pfam" id="PF02156">
    <property type="entry name" value="Glyco_hydro_26"/>
    <property type="match status" value="1"/>
</dbReference>
<dbReference type="GO" id="GO:0016985">
    <property type="term" value="F:mannan endo-1,4-beta-mannosidase activity"/>
    <property type="evidence" value="ECO:0007669"/>
    <property type="project" value="UniProtKB-UniRule"/>
</dbReference>
<dbReference type="EMBL" id="VRTY01000002">
    <property type="protein sequence ID" value="TXK52625.1"/>
    <property type="molecule type" value="Genomic_DNA"/>
</dbReference>
<dbReference type="PRINTS" id="PR00739">
    <property type="entry name" value="GLHYDRLASE26"/>
</dbReference>
<keyword evidence="2 4" id="KW-0378">Hydrolase</keyword>
<dbReference type="OrthoDB" id="9816550at2"/>
<organism evidence="10 11">
    <name type="scientific">Pontibacter qinzhouensis</name>
    <dbReference type="NCBI Taxonomy" id="2603253"/>
    <lineage>
        <taxon>Bacteria</taxon>
        <taxon>Pseudomonadati</taxon>
        <taxon>Bacteroidota</taxon>
        <taxon>Cytophagia</taxon>
        <taxon>Cytophagales</taxon>
        <taxon>Hymenobacteraceae</taxon>
        <taxon>Pontibacter</taxon>
    </lineage>
</organism>
<comment type="subcellular location">
    <subcellularLocation>
        <location evidence="4">Secreted</location>
    </subcellularLocation>
</comment>
<dbReference type="GO" id="GO:0006080">
    <property type="term" value="P:substituted mannan metabolic process"/>
    <property type="evidence" value="ECO:0007669"/>
    <property type="project" value="UniProtKB-UniRule"/>
</dbReference>
<evidence type="ECO:0000313" key="10">
    <source>
        <dbReference type="EMBL" id="TXK52625.1"/>
    </source>
</evidence>
<evidence type="ECO:0000256" key="4">
    <source>
        <dbReference type="PIRNR" id="PIRNR018168"/>
    </source>
</evidence>
<feature type="active site" description="Nucleophile" evidence="5 8">
    <location>
        <position position="301"/>
    </location>
</feature>
<feature type="domain" description="GH26" evidence="9">
    <location>
        <begin position="37"/>
        <end position="366"/>
    </location>
</feature>
<dbReference type="Gene3D" id="3.20.20.80">
    <property type="entry name" value="Glycosidases"/>
    <property type="match status" value="1"/>
</dbReference>
<feature type="site" description="Plays an important role in maintaining the position of the catalytic nucleophile" evidence="7">
    <location>
        <position position="192"/>
    </location>
</feature>
<accession>A0A5C8KB72</accession>
<evidence type="ECO:0000313" key="11">
    <source>
        <dbReference type="Proteomes" id="UP000321926"/>
    </source>
</evidence>
<keyword evidence="4" id="KW-0119">Carbohydrate metabolism</keyword>
<proteinExistence type="inferred from homology"/>
<comment type="similarity">
    <text evidence="1 4 8">Belongs to the glycosyl hydrolase 26 family.</text>
</comment>
<dbReference type="Proteomes" id="UP000321926">
    <property type="component" value="Unassembled WGS sequence"/>
</dbReference>
<gene>
    <name evidence="10" type="ORF">FVR03_00790</name>
</gene>
<evidence type="ECO:0000256" key="7">
    <source>
        <dbReference type="PIRSR" id="PIRSR018168-3"/>
    </source>
</evidence>
<dbReference type="InterPro" id="IPR017853">
    <property type="entry name" value="GH"/>
</dbReference>
<evidence type="ECO:0000256" key="1">
    <source>
        <dbReference type="ARBA" id="ARBA00007754"/>
    </source>
</evidence>
<dbReference type="InterPro" id="IPR022790">
    <property type="entry name" value="GH26_dom"/>
</dbReference>
<dbReference type="RefSeq" id="WP_147919851.1">
    <property type="nucleotide sequence ID" value="NZ_VRTY01000002.1"/>
</dbReference>
<keyword evidence="11" id="KW-1185">Reference proteome</keyword>
<dbReference type="PANTHER" id="PTHR40079">
    <property type="entry name" value="MANNAN ENDO-1,4-BETA-MANNOSIDASE E-RELATED"/>
    <property type="match status" value="1"/>
</dbReference>
<protein>
    <recommendedName>
        <fullName evidence="4">Mannan endo-1,4-beta-mannosidase</fullName>
        <ecNumber evidence="4">3.2.1.78</ecNumber>
    </recommendedName>
</protein>
<evidence type="ECO:0000256" key="2">
    <source>
        <dbReference type="ARBA" id="ARBA00022801"/>
    </source>
</evidence>
<dbReference type="AlphaFoldDB" id="A0A5C8KB72"/>
<dbReference type="InterPro" id="IPR016714">
    <property type="entry name" value="MANB/E"/>
</dbReference>
<dbReference type="SUPFAM" id="SSF51445">
    <property type="entry name" value="(Trans)glycosidases"/>
    <property type="match status" value="1"/>
</dbReference>
<feature type="binding site" evidence="6">
    <location>
        <position position="264"/>
    </location>
    <ligand>
        <name>substrate</name>
    </ligand>
</feature>
<dbReference type="PROSITE" id="PS51764">
    <property type="entry name" value="GH26"/>
    <property type="match status" value="1"/>
</dbReference>
<dbReference type="GO" id="GO:0005576">
    <property type="term" value="C:extracellular region"/>
    <property type="evidence" value="ECO:0007669"/>
    <property type="project" value="UniProtKB-SubCell"/>
</dbReference>
<dbReference type="EC" id="3.2.1.78" evidence="4"/>
<feature type="active site" description="Proton donor" evidence="5 8">
    <location>
        <position position="193"/>
    </location>
</feature>
<comment type="caution">
    <text evidence="10">The sequence shown here is derived from an EMBL/GenBank/DDBJ whole genome shotgun (WGS) entry which is preliminary data.</text>
</comment>
<keyword evidence="3 4" id="KW-0326">Glycosidase</keyword>
<dbReference type="InterPro" id="IPR000805">
    <property type="entry name" value="Glyco_hydro_26"/>
</dbReference>
<sequence length="380" mass="43947">MQRKRPSVTYLICCLLVLLLVVSGKAQVRPVNPKATPETKNLYANLKRLSQKGVMFGHQDDLAYGVGWAYEPGSSDVKAVTGEYPAVFGWDLGELEMGKQANLDEVPFDKMKAMAQQAYTMGGLNTFSWHLHNPVEPAKTSWDKVDSTIKQLFSDKKAMKRYKSWLGTLATFMKSLKGPDGELIPVVFRPFHEHTGSWFWWGRDHCTPEEYIKLWRFTIDYLRKEEKVNNLLIAYSTDRFNSKEDYLERYPGDDYVDMVGFDIYHRPQPGVADSFVPDTRRMVETLREIGQEKNKVWALTETGLEMIPDENWWTETLLPIVKDSGLSYVLLWRNGRPDHYYAPYPGQKSASNFIELYRQPNILFLNDVAEEQLYKPLKSN</sequence>
<keyword evidence="4" id="KW-0964">Secreted</keyword>
<name>A0A5C8KB72_9BACT</name>
<evidence type="ECO:0000256" key="8">
    <source>
        <dbReference type="PROSITE-ProRule" id="PRU01100"/>
    </source>
</evidence>
<evidence type="ECO:0000259" key="9">
    <source>
        <dbReference type="PROSITE" id="PS51764"/>
    </source>
</evidence>
<feature type="binding site" evidence="6">
    <location>
        <position position="130"/>
    </location>
    <ligand>
        <name>substrate</name>
    </ligand>
</feature>
<feature type="binding site" evidence="6">
    <location>
        <position position="198"/>
    </location>
    <ligand>
        <name>substrate</name>
    </ligand>
</feature>
<comment type="catalytic activity">
    <reaction evidence="4">
        <text>Random hydrolysis of (1-&gt;4)-beta-D-mannosidic linkages in mannans, galactomannans and glucomannans.</text>
        <dbReference type="EC" id="3.2.1.78"/>
    </reaction>
</comment>
<evidence type="ECO:0000256" key="6">
    <source>
        <dbReference type="PIRSR" id="PIRSR018168-2"/>
    </source>
</evidence>
<reference evidence="10 11" key="1">
    <citation type="submission" date="2019-08" db="EMBL/GenBank/DDBJ databases">
        <authorList>
            <person name="Shi S."/>
        </authorList>
    </citation>
    <scope>NUCLEOTIDE SEQUENCE [LARGE SCALE GENOMIC DNA]</scope>
    <source>
        <strain evidence="10 11">GY10130</strain>
    </source>
</reference>
<dbReference type="PANTHER" id="PTHR40079:SF4">
    <property type="entry name" value="GH26 DOMAIN-CONTAINING PROTEIN-RELATED"/>
    <property type="match status" value="1"/>
</dbReference>
<evidence type="ECO:0000256" key="5">
    <source>
        <dbReference type="PIRSR" id="PIRSR018168-1"/>
    </source>
</evidence>
<evidence type="ECO:0000256" key="3">
    <source>
        <dbReference type="ARBA" id="ARBA00023295"/>
    </source>
</evidence>